<proteinExistence type="predicted"/>
<reference evidence="1 2" key="1">
    <citation type="submission" date="2013-11" db="EMBL/GenBank/DDBJ databases">
        <title>Elucidation of the Photorhabdus temperata genome and generation of transposon mutant library to identify motility mutants.</title>
        <authorList>
            <person name="Hurst S.G.IV."/>
            <person name="Micheals B."/>
            <person name="Abebe-Akele F."/>
            <person name="Rowedder H."/>
            <person name="Bullock H."/>
            <person name="Jackobeck R."/>
            <person name="Janicki E."/>
            <person name="Tisa L.S."/>
        </authorList>
    </citation>
    <scope>NUCLEOTIDE SEQUENCE [LARGE SCALE GENOMIC DNA]</scope>
    <source>
        <strain evidence="1 2">NC19</strain>
    </source>
</reference>
<dbReference type="EMBL" id="AYSJ01000013">
    <property type="protein sequence ID" value="ETS30906.1"/>
    <property type="molecule type" value="Genomic_DNA"/>
</dbReference>
<gene>
    <name evidence="1" type="ORF">PTE_02852</name>
</gene>
<dbReference type="RefSeq" id="WP_036847470.1">
    <property type="nucleotide sequence ID" value="NZ_AYSJ01000013.1"/>
</dbReference>
<evidence type="ECO:0000313" key="1">
    <source>
        <dbReference type="EMBL" id="ETS30906.1"/>
    </source>
</evidence>
<dbReference type="AlphaFoldDB" id="W3V4N6"/>
<organism evidence="1 2">
    <name type="scientific">Photorhabdus khanii NC19</name>
    <dbReference type="NCBI Taxonomy" id="1004151"/>
    <lineage>
        <taxon>Bacteria</taxon>
        <taxon>Pseudomonadati</taxon>
        <taxon>Pseudomonadota</taxon>
        <taxon>Gammaproteobacteria</taxon>
        <taxon>Enterobacterales</taxon>
        <taxon>Morganellaceae</taxon>
        <taxon>Photorhabdus</taxon>
    </lineage>
</organism>
<comment type="caution">
    <text evidence="1">The sequence shown here is derived from an EMBL/GenBank/DDBJ whole genome shotgun (WGS) entry which is preliminary data.</text>
</comment>
<dbReference type="Proteomes" id="UP000018957">
    <property type="component" value="Unassembled WGS sequence"/>
</dbReference>
<protein>
    <submittedName>
        <fullName evidence="1">Uncharacterized protein</fullName>
    </submittedName>
</protein>
<keyword evidence="2" id="KW-1185">Reference proteome</keyword>
<evidence type="ECO:0000313" key="2">
    <source>
        <dbReference type="Proteomes" id="UP000018957"/>
    </source>
</evidence>
<sequence length="78" mass="8933">MISVQNFFLKDNLLSIKSLDLDTIMNIIELAQNFKVSKPDKKIKKEMKISLLLHFFFSPVQELASALKAQPTVLVQKL</sequence>
<name>W3V4N6_9GAMM</name>
<accession>W3V4N6</accession>
<dbReference type="PATRIC" id="fig|1004151.3.peg.2941"/>